<dbReference type="Proteomes" id="UP000308652">
    <property type="component" value="Unassembled WGS sequence"/>
</dbReference>
<dbReference type="Pfam" id="PF13374">
    <property type="entry name" value="TPR_10"/>
    <property type="match status" value="1"/>
</dbReference>
<dbReference type="Gene3D" id="1.25.40.10">
    <property type="entry name" value="Tetratricopeptide repeat domain"/>
    <property type="match status" value="2"/>
</dbReference>
<dbReference type="InterPro" id="IPR011990">
    <property type="entry name" value="TPR-like_helical_dom_sf"/>
</dbReference>
<protein>
    <submittedName>
        <fullName evidence="2">Uncharacterized protein</fullName>
    </submittedName>
</protein>
<accession>A0A5C3MH82</accession>
<reference evidence="2 3" key="1">
    <citation type="journal article" date="2019" name="Nat. Ecol. Evol.">
        <title>Megaphylogeny resolves global patterns of mushroom evolution.</title>
        <authorList>
            <person name="Varga T."/>
            <person name="Krizsan K."/>
            <person name="Foldi C."/>
            <person name="Dima B."/>
            <person name="Sanchez-Garcia M."/>
            <person name="Sanchez-Ramirez S."/>
            <person name="Szollosi G.J."/>
            <person name="Szarkandi J.G."/>
            <person name="Papp V."/>
            <person name="Albert L."/>
            <person name="Andreopoulos W."/>
            <person name="Angelini C."/>
            <person name="Antonin V."/>
            <person name="Barry K.W."/>
            <person name="Bougher N.L."/>
            <person name="Buchanan P."/>
            <person name="Buyck B."/>
            <person name="Bense V."/>
            <person name="Catcheside P."/>
            <person name="Chovatia M."/>
            <person name="Cooper J."/>
            <person name="Damon W."/>
            <person name="Desjardin D."/>
            <person name="Finy P."/>
            <person name="Geml J."/>
            <person name="Haridas S."/>
            <person name="Hughes K."/>
            <person name="Justo A."/>
            <person name="Karasinski D."/>
            <person name="Kautmanova I."/>
            <person name="Kiss B."/>
            <person name="Kocsube S."/>
            <person name="Kotiranta H."/>
            <person name="LaButti K.M."/>
            <person name="Lechner B.E."/>
            <person name="Liimatainen K."/>
            <person name="Lipzen A."/>
            <person name="Lukacs Z."/>
            <person name="Mihaltcheva S."/>
            <person name="Morgado L.N."/>
            <person name="Niskanen T."/>
            <person name="Noordeloos M.E."/>
            <person name="Ohm R.A."/>
            <person name="Ortiz-Santana B."/>
            <person name="Ovrebo C."/>
            <person name="Racz N."/>
            <person name="Riley R."/>
            <person name="Savchenko A."/>
            <person name="Shiryaev A."/>
            <person name="Soop K."/>
            <person name="Spirin V."/>
            <person name="Szebenyi C."/>
            <person name="Tomsovsky M."/>
            <person name="Tulloss R.E."/>
            <person name="Uehling J."/>
            <person name="Grigoriev I.V."/>
            <person name="Vagvolgyi C."/>
            <person name="Papp T."/>
            <person name="Martin F.M."/>
            <person name="Miettinen O."/>
            <person name="Hibbett D.S."/>
            <person name="Nagy L.G."/>
        </authorList>
    </citation>
    <scope>NUCLEOTIDE SEQUENCE [LARGE SCALE GENOMIC DNA]</scope>
    <source>
        <strain evidence="2 3">CBS 166.37</strain>
    </source>
</reference>
<evidence type="ECO:0000313" key="3">
    <source>
        <dbReference type="Proteomes" id="UP000308652"/>
    </source>
</evidence>
<dbReference type="OrthoDB" id="2978551at2759"/>
<keyword evidence="3" id="KW-1185">Reference proteome</keyword>
<dbReference type="STRING" id="68775.A0A5C3MH82"/>
<feature type="coiled-coil region" evidence="1">
    <location>
        <begin position="34"/>
        <end position="68"/>
    </location>
</feature>
<sequence length="1257" mass="140839">MDPISISSAIVTVVDIGRKIKNSIDKVTQNRQRLRELTGDVVQTLSDLENLSKRHESVLEGVSELEESLRRVQTEISYVHTRCQKMMPRSSTNQLSVVKAKVKAWHMRDDIESDIIRLKERVQSCYAQFTAFTAARVEHTSIRIEHTLLIQGTESQSNLRRLEILMTRMLLDTQFGQQIIQQVGQSVTTDFGEYSIETQYLRLQISRVADTLHNITAVQSVIAEEPSSRHVVPFEPCYKVELPHESVVTDLLLISRDLHDRPHEVLLQDQAMDLQDVAIQLNEYTMYKEAILLQKWVVRLYRNLVPGNPKVFLPRLGHSFKNLAIYLQNARLEDEALQASESSVSAFRMIVDAYPELDCRALLAFGLRTHGNSLHSAGRLAEAVSLAEESVNIYRELVQEIATADPIIDLTADDTKCTTVYAGARACLCKCQLLMNAVRYREAYEAIKECLDMLSLLPEETFDKFPQWGTPQSAFDLVFRSLVSIYETEEASLSLVEDVITVYRKLSQAHPTKFSSYFLRSLYGYAYLCSIGDATGVLVLKSDQMNMYRSIVQPDSWSSVYAQSKPTSFDACVRQLQATDGGKQTMRAAVYMYFTMKDEFSFSTQLLEGMQFLIATILANQAVDGIVEARRAAEIAYTISNDFPDLLSRLLLGLEETMTIVQEKQTKASIVSFAKDVTEHCRTCAVERDLAKALNIYGQIVLRSGNMQDALAIFDQSVELYRPAMVDAPNVIVEFLHGRNDSAATLLDLSHFKQALSIYESILSEILSNQYQWSQKSLFTSVTHQISICLLQLQQPQAALQFSTEAVSVWRNHLSERWQAPDIRLCTLLERTANLLLMVDQNDEALALSEEAVTVFPFPEETSVDLAFTLAVHSRCLAVAGNNEKAAETAEKALAMIQEIKLPLLKNALHFATLALSLVQEASASQTIACAKYAVTVIRQITSGSFNDIIAVVRLLDAVATKFFSMNMWTEAIELWEDVISAENSYVSQSPQLSTILEQLSQRLREAKQSKARDMLSNETFDSLPPIEFSKDSDVDDNLLRTQVDHMVQLLLESKAAVEFPVSTISGEVEQVIEEWENRINDQSLDDSTLIAPSTVRSSETMVADPAEASEKLKSPEIPVSTISGVVEQVIEEWENRINDQSLDDSTLIAPSTVGSSETIVANLAETSEKLKSLEIRLLTDNTSMHSAPISPSLPATSKQLAHKNEDPWHAIKHNLSLLANIIIVLWTLAVMWNSFRGSGSIFVQLDALAIATGFRR</sequence>
<dbReference type="AlphaFoldDB" id="A0A5C3MH82"/>
<organism evidence="2 3">
    <name type="scientific">Crucibulum laeve</name>
    <dbReference type="NCBI Taxonomy" id="68775"/>
    <lineage>
        <taxon>Eukaryota</taxon>
        <taxon>Fungi</taxon>
        <taxon>Dikarya</taxon>
        <taxon>Basidiomycota</taxon>
        <taxon>Agaricomycotina</taxon>
        <taxon>Agaricomycetes</taxon>
        <taxon>Agaricomycetidae</taxon>
        <taxon>Agaricales</taxon>
        <taxon>Agaricineae</taxon>
        <taxon>Nidulariaceae</taxon>
        <taxon>Crucibulum</taxon>
    </lineage>
</organism>
<evidence type="ECO:0000313" key="2">
    <source>
        <dbReference type="EMBL" id="TFK44277.1"/>
    </source>
</evidence>
<name>A0A5C3MH82_9AGAR</name>
<gene>
    <name evidence="2" type="ORF">BDQ12DRAFT_730351</name>
</gene>
<keyword evidence="1" id="KW-0175">Coiled coil</keyword>
<dbReference type="SUPFAM" id="SSF48452">
    <property type="entry name" value="TPR-like"/>
    <property type="match status" value="2"/>
</dbReference>
<proteinExistence type="predicted"/>
<dbReference type="CDD" id="cd21037">
    <property type="entry name" value="MLKL_NTD"/>
    <property type="match status" value="1"/>
</dbReference>
<dbReference type="EMBL" id="ML213590">
    <property type="protein sequence ID" value="TFK44277.1"/>
    <property type="molecule type" value="Genomic_DNA"/>
</dbReference>
<evidence type="ECO:0000256" key="1">
    <source>
        <dbReference type="SAM" id="Coils"/>
    </source>
</evidence>
<dbReference type="InterPro" id="IPR059179">
    <property type="entry name" value="MLKL-like_MCAfunc"/>
</dbReference>